<comment type="caution">
    <text evidence="2">The sequence shown here is derived from an EMBL/GenBank/DDBJ whole genome shotgun (WGS) entry which is preliminary data.</text>
</comment>
<reference evidence="2 3" key="1">
    <citation type="submission" date="2018-08" db="EMBL/GenBank/DDBJ databases">
        <title>Genomic Encyclopedia of Archaeal and Bacterial Type Strains, Phase II (KMG-II): from individual species to whole genera.</title>
        <authorList>
            <person name="Goeker M."/>
        </authorList>
    </citation>
    <scope>NUCLEOTIDE SEQUENCE [LARGE SCALE GENOMIC DNA]</scope>
    <source>
        <strain evidence="2 3">DSM 100880</strain>
    </source>
</reference>
<keyword evidence="1" id="KW-0472">Membrane</keyword>
<proteinExistence type="predicted"/>
<accession>A0A3E0ECZ9</accession>
<name>A0A3E0ECZ9_9FLAO</name>
<sequence>MFKSLKKTSKIVLQSYKVAEAFLLILVIVFIILNDK</sequence>
<dbReference type="AlphaFoldDB" id="A0A3E0ECZ9"/>
<dbReference type="Proteomes" id="UP000257136">
    <property type="component" value="Unassembled WGS sequence"/>
</dbReference>
<organism evidence="2 3">
    <name type="scientific">Flavobacterium aquicola</name>
    <dbReference type="NCBI Taxonomy" id="1682742"/>
    <lineage>
        <taxon>Bacteria</taxon>
        <taxon>Pseudomonadati</taxon>
        <taxon>Bacteroidota</taxon>
        <taxon>Flavobacteriia</taxon>
        <taxon>Flavobacteriales</taxon>
        <taxon>Flavobacteriaceae</taxon>
        <taxon>Flavobacterium</taxon>
    </lineage>
</organism>
<evidence type="ECO:0000313" key="3">
    <source>
        <dbReference type="Proteomes" id="UP000257136"/>
    </source>
</evidence>
<keyword evidence="3" id="KW-1185">Reference proteome</keyword>
<keyword evidence="1" id="KW-0812">Transmembrane</keyword>
<gene>
    <name evidence="2" type="ORF">C8P67_11194</name>
</gene>
<protein>
    <submittedName>
        <fullName evidence="2">Uncharacterized protein</fullName>
    </submittedName>
</protein>
<evidence type="ECO:0000256" key="1">
    <source>
        <dbReference type="SAM" id="Phobius"/>
    </source>
</evidence>
<feature type="transmembrane region" description="Helical" evidence="1">
    <location>
        <begin position="12"/>
        <end position="33"/>
    </location>
</feature>
<keyword evidence="1" id="KW-1133">Transmembrane helix</keyword>
<dbReference type="EMBL" id="QUNI01000011">
    <property type="protein sequence ID" value="REG96121.1"/>
    <property type="molecule type" value="Genomic_DNA"/>
</dbReference>
<evidence type="ECO:0000313" key="2">
    <source>
        <dbReference type="EMBL" id="REG96121.1"/>
    </source>
</evidence>